<proteinExistence type="predicted"/>
<sequence length="178" mass="19479">MFKAEIHFAQGEGIPRMGGKAKFYDNQCMNLNAVSITPTAAVSMTAIRMVSFSSSLDSRVSMSAFVASCVCISDSRASTTAAARSSGTSIEINAWYSAILLFMKVSCWARDQPYGKGPDGVRESLCIHQPDKLINRSRFRMLCELGVGLMRKTHRSHEIQTTSGMLLTTSAVHGFRIL</sequence>
<dbReference type="OrthoDB" id="6999030at2"/>
<comment type="caution">
    <text evidence="1">The sequence shown here is derived from an EMBL/GenBank/DDBJ whole genome shotgun (WGS) entry which is preliminary data.</text>
</comment>
<dbReference type="EMBL" id="MUIO01000009">
    <property type="protein sequence ID" value="ORC61499.1"/>
    <property type="molecule type" value="Genomic_DNA"/>
</dbReference>
<keyword evidence="2" id="KW-1185">Reference proteome</keyword>
<accession>A0A1X0NBF8</accession>
<dbReference type="AlphaFoldDB" id="A0A1X0NBF8"/>
<evidence type="ECO:0000313" key="1">
    <source>
        <dbReference type="EMBL" id="ORC61499.1"/>
    </source>
</evidence>
<gene>
    <name evidence="1" type="ORF">BZK31_02680</name>
</gene>
<organism evidence="1 2">
    <name type="scientific">Pseudomonas floridensis</name>
    <dbReference type="NCBI Taxonomy" id="1958950"/>
    <lineage>
        <taxon>Bacteria</taxon>
        <taxon>Pseudomonadati</taxon>
        <taxon>Pseudomonadota</taxon>
        <taxon>Gammaproteobacteria</taxon>
        <taxon>Pseudomonadales</taxon>
        <taxon>Pseudomonadaceae</taxon>
        <taxon>Pseudomonas</taxon>
    </lineage>
</organism>
<protein>
    <submittedName>
        <fullName evidence="1">Uncharacterized protein</fullName>
    </submittedName>
</protein>
<reference evidence="2" key="1">
    <citation type="submission" date="2017-02" db="EMBL/GenBank/DDBJ databases">
        <title>Pseudomonas floridae sp. nov., a novel pathogenic bacterial species isolated from tomato.</title>
        <authorList>
            <person name="Timilsina S."/>
            <person name="Vallad G.E."/>
            <person name="Jones J.B."/>
        </authorList>
    </citation>
    <scope>NUCLEOTIDE SEQUENCE [LARGE SCALE GENOMIC DNA]</scope>
    <source>
        <strain evidence="2">GEV388</strain>
    </source>
</reference>
<name>A0A1X0NBF8_9PSED</name>
<evidence type="ECO:0000313" key="2">
    <source>
        <dbReference type="Proteomes" id="UP000192815"/>
    </source>
</evidence>
<dbReference type="Proteomes" id="UP000192815">
    <property type="component" value="Unassembled WGS sequence"/>
</dbReference>